<feature type="compositionally biased region" description="Polar residues" evidence="3">
    <location>
        <begin position="46"/>
        <end position="61"/>
    </location>
</feature>
<dbReference type="InterPro" id="IPR001878">
    <property type="entry name" value="Znf_CCHC"/>
</dbReference>
<keyword evidence="1" id="KW-0507">mRNA processing</keyword>
<evidence type="ECO:0000313" key="5">
    <source>
        <dbReference type="EMBL" id="SJL03631.1"/>
    </source>
</evidence>
<proteinExistence type="predicted"/>
<keyword evidence="6" id="KW-1185">Reference proteome</keyword>
<evidence type="ECO:0000256" key="2">
    <source>
        <dbReference type="PROSITE-ProRule" id="PRU00047"/>
    </source>
</evidence>
<sequence>MITNIRIGIPVGYDQWKEHIETMNKERQRKQALDGQNARTPKGASGATTSSAPKKTITGTTYRGRGQLMDINTMKSRNCFCCGEKGHISKNCLLQSWNKGKQEVRVSTTEPSVGSKIEEVKDSAGKLHQVKVAATDADTCGPSPKRKSPLQEREAECPIGNGTSVPQGREAAKHMPPMVAQHEWLKPFETEWTWRAIKDTKDESIARAILLNWIHKT</sequence>
<evidence type="ECO:0000259" key="4">
    <source>
        <dbReference type="PROSITE" id="PS50158"/>
    </source>
</evidence>
<organism evidence="5 6">
    <name type="scientific">Armillaria ostoyae</name>
    <name type="common">Armillaria root rot fungus</name>
    <dbReference type="NCBI Taxonomy" id="47428"/>
    <lineage>
        <taxon>Eukaryota</taxon>
        <taxon>Fungi</taxon>
        <taxon>Dikarya</taxon>
        <taxon>Basidiomycota</taxon>
        <taxon>Agaricomycotina</taxon>
        <taxon>Agaricomycetes</taxon>
        <taxon>Agaricomycetidae</taxon>
        <taxon>Agaricales</taxon>
        <taxon>Marasmiineae</taxon>
        <taxon>Physalacriaceae</taxon>
        <taxon>Armillaria</taxon>
    </lineage>
</organism>
<evidence type="ECO:0000256" key="3">
    <source>
        <dbReference type="SAM" id="MobiDB-lite"/>
    </source>
</evidence>
<dbReference type="InterPro" id="IPR036875">
    <property type="entry name" value="Znf_CCHC_sf"/>
</dbReference>
<gene>
    <name evidence="5" type="ORF">ARMOST_06988</name>
</gene>
<dbReference type="AlphaFoldDB" id="A0A284R4I6"/>
<reference evidence="6" key="1">
    <citation type="journal article" date="2017" name="Nat. Ecol. Evol.">
        <title>Genome expansion and lineage-specific genetic innovations in the forest pathogenic fungi Armillaria.</title>
        <authorList>
            <person name="Sipos G."/>
            <person name="Prasanna A.N."/>
            <person name="Walter M.C."/>
            <person name="O'Connor E."/>
            <person name="Balint B."/>
            <person name="Krizsan K."/>
            <person name="Kiss B."/>
            <person name="Hess J."/>
            <person name="Varga T."/>
            <person name="Slot J."/>
            <person name="Riley R."/>
            <person name="Boka B."/>
            <person name="Rigling D."/>
            <person name="Barry K."/>
            <person name="Lee J."/>
            <person name="Mihaltcheva S."/>
            <person name="LaButti K."/>
            <person name="Lipzen A."/>
            <person name="Waldron R."/>
            <person name="Moloney N.M."/>
            <person name="Sperisen C."/>
            <person name="Kredics L."/>
            <person name="Vagvoelgyi C."/>
            <person name="Patrignani A."/>
            <person name="Fitzpatrick D."/>
            <person name="Nagy I."/>
            <person name="Doyle S."/>
            <person name="Anderson J.B."/>
            <person name="Grigoriev I.V."/>
            <person name="Gueldener U."/>
            <person name="Muensterkoetter M."/>
            <person name="Nagy L.G."/>
        </authorList>
    </citation>
    <scope>NUCLEOTIDE SEQUENCE [LARGE SCALE GENOMIC DNA]</scope>
    <source>
        <strain evidence="6">C18/9</strain>
    </source>
</reference>
<dbReference type="SUPFAM" id="SSF57756">
    <property type="entry name" value="Retrovirus zinc finger-like domains"/>
    <property type="match status" value="1"/>
</dbReference>
<feature type="region of interest" description="Disordered" evidence="3">
    <location>
        <begin position="25"/>
        <end position="63"/>
    </location>
</feature>
<accession>A0A284R4I6</accession>
<dbReference type="GO" id="GO:0003676">
    <property type="term" value="F:nucleic acid binding"/>
    <property type="evidence" value="ECO:0007669"/>
    <property type="project" value="InterPro"/>
</dbReference>
<dbReference type="GO" id="GO:0006397">
    <property type="term" value="P:mRNA processing"/>
    <property type="evidence" value="ECO:0007669"/>
    <property type="project" value="UniProtKB-KW"/>
</dbReference>
<feature type="region of interest" description="Disordered" evidence="3">
    <location>
        <begin position="137"/>
        <end position="169"/>
    </location>
</feature>
<dbReference type="OrthoDB" id="2645941at2759"/>
<keyword evidence="2" id="KW-0863">Zinc-finger</keyword>
<name>A0A284R4I6_ARMOS</name>
<dbReference type="EMBL" id="FUEG01000004">
    <property type="protein sequence ID" value="SJL03631.1"/>
    <property type="molecule type" value="Genomic_DNA"/>
</dbReference>
<keyword evidence="2" id="KW-0479">Metal-binding</keyword>
<feature type="domain" description="CCHC-type" evidence="4">
    <location>
        <begin position="79"/>
        <end position="92"/>
    </location>
</feature>
<protein>
    <recommendedName>
        <fullName evidence="4">CCHC-type domain-containing protein</fullName>
    </recommendedName>
</protein>
<dbReference type="Gene3D" id="4.10.60.10">
    <property type="entry name" value="Zinc finger, CCHC-type"/>
    <property type="match status" value="1"/>
</dbReference>
<evidence type="ECO:0000256" key="1">
    <source>
        <dbReference type="ARBA" id="ARBA00022664"/>
    </source>
</evidence>
<dbReference type="GO" id="GO:0008270">
    <property type="term" value="F:zinc ion binding"/>
    <property type="evidence" value="ECO:0007669"/>
    <property type="project" value="UniProtKB-KW"/>
</dbReference>
<dbReference type="Proteomes" id="UP000219338">
    <property type="component" value="Unassembled WGS sequence"/>
</dbReference>
<evidence type="ECO:0000313" key="6">
    <source>
        <dbReference type="Proteomes" id="UP000219338"/>
    </source>
</evidence>
<keyword evidence="2" id="KW-0862">Zinc</keyword>
<dbReference type="PROSITE" id="PS50158">
    <property type="entry name" value="ZF_CCHC"/>
    <property type="match status" value="1"/>
</dbReference>